<evidence type="ECO:0000256" key="1">
    <source>
        <dbReference type="SAM" id="MobiDB-lite"/>
    </source>
</evidence>
<sequence length="330" mass="37889">MDKKNRRSSKHFVLLRNLMSRYRNREVSPTDKIHDHQLTDRDVLQPNDGYQKTSYRYGMQANTDDFMKMKDTETVFVSEEGEKFKRSKTKAPNKRTSLRRMMAIRDLKKYFNKIESDFPTNVHHQLYTKPSESSTEHSQAKHLLHNSGSTRLYIDSGECRETNQGISGNASPNIMNDIDGFLEAPSPIVMIKKRRRTRDLRHAVYERQYEKKLKLPWQPVHTSTPKPTDSSKARSPCTDSDITEELLFTFLDTACLNTACPKSSTPIRQEASLPSDYSLLAQISTPVLMPDSNSTEKSAGGQGRFKKMKKIRSRLFSDSDNSSVKSYGFV</sequence>
<feature type="compositionally biased region" description="Polar residues" evidence="1">
    <location>
        <begin position="220"/>
        <end position="230"/>
    </location>
</feature>
<keyword evidence="3" id="KW-1185">Reference proteome</keyword>
<comment type="caution">
    <text evidence="2">The sequence shown here is derived from an EMBL/GenBank/DDBJ whole genome shotgun (WGS) entry which is preliminary data.</text>
</comment>
<gene>
    <name evidence="2" type="ORF">FSP39_010072</name>
</gene>
<feature type="region of interest" description="Disordered" evidence="1">
    <location>
        <begin position="216"/>
        <end position="237"/>
    </location>
</feature>
<proteinExistence type="predicted"/>
<dbReference type="Proteomes" id="UP001186944">
    <property type="component" value="Unassembled WGS sequence"/>
</dbReference>
<evidence type="ECO:0000313" key="2">
    <source>
        <dbReference type="EMBL" id="KAK3097487.1"/>
    </source>
</evidence>
<organism evidence="2 3">
    <name type="scientific">Pinctada imbricata</name>
    <name type="common">Atlantic pearl-oyster</name>
    <name type="synonym">Pinctada martensii</name>
    <dbReference type="NCBI Taxonomy" id="66713"/>
    <lineage>
        <taxon>Eukaryota</taxon>
        <taxon>Metazoa</taxon>
        <taxon>Spiralia</taxon>
        <taxon>Lophotrochozoa</taxon>
        <taxon>Mollusca</taxon>
        <taxon>Bivalvia</taxon>
        <taxon>Autobranchia</taxon>
        <taxon>Pteriomorphia</taxon>
        <taxon>Pterioida</taxon>
        <taxon>Pterioidea</taxon>
        <taxon>Pteriidae</taxon>
        <taxon>Pinctada</taxon>
    </lineage>
</organism>
<dbReference type="EMBL" id="VSWD01000007">
    <property type="protein sequence ID" value="KAK3097487.1"/>
    <property type="molecule type" value="Genomic_DNA"/>
</dbReference>
<dbReference type="AlphaFoldDB" id="A0AA88Y3Y3"/>
<reference evidence="2" key="1">
    <citation type="submission" date="2019-08" db="EMBL/GenBank/DDBJ databases">
        <title>The improved chromosome-level genome for the pearl oyster Pinctada fucata martensii using PacBio sequencing and Hi-C.</title>
        <authorList>
            <person name="Zheng Z."/>
        </authorList>
    </citation>
    <scope>NUCLEOTIDE SEQUENCE</scope>
    <source>
        <strain evidence="2">ZZ-2019</strain>
        <tissue evidence="2">Adductor muscle</tissue>
    </source>
</reference>
<protein>
    <submittedName>
        <fullName evidence="2">Uncharacterized protein</fullName>
    </submittedName>
</protein>
<evidence type="ECO:0000313" key="3">
    <source>
        <dbReference type="Proteomes" id="UP001186944"/>
    </source>
</evidence>
<name>A0AA88Y3Y3_PINIB</name>
<accession>A0AA88Y3Y3</accession>